<reference evidence="3 4" key="1">
    <citation type="submission" date="2024-06" db="EMBL/GenBank/DDBJ databases">
        <title>Sorghum-associated microbial communities from plants grown in Nebraska, USA.</title>
        <authorList>
            <person name="Schachtman D."/>
        </authorList>
    </citation>
    <scope>NUCLEOTIDE SEQUENCE [LARGE SCALE GENOMIC DNA]</scope>
    <source>
        <strain evidence="3 4">1757</strain>
    </source>
</reference>
<gene>
    <name evidence="3" type="ORF">ABIE04_001999</name>
</gene>
<sequence>MRLAAALALLLAASAALAQDTRSEYLQMFDSDGDGRVSEAEYLAYMDRSFRSMDSNGDGILETGELPGNRGRPIALTDFQDNLRSQFRKLDRNHDGYLNARELTAPPR</sequence>
<feature type="domain" description="EF-hand" evidence="2">
    <location>
        <begin position="17"/>
        <end position="52"/>
    </location>
</feature>
<evidence type="ECO:0000259" key="2">
    <source>
        <dbReference type="PROSITE" id="PS50222"/>
    </source>
</evidence>
<feature type="domain" description="EF-hand" evidence="2">
    <location>
        <begin position="78"/>
        <end position="108"/>
    </location>
</feature>
<dbReference type="SUPFAM" id="SSF47473">
    <property type="entry name" value="EF-hand"/>
    <property type="match status" value="1"/>
</dbReference>
<accession>A0ABV2PYG0</accession>
<dbReference type="PROSITE" id="PS00018">
    <property type="entry name" value="EF_HAND_1"/>
    <property type="match status" value="2"/>
</dbReference>
<dbReference type="PROSITE" id="PS50222">
    <property type="entry name" value="EF_HAND_2"/>
    <property type="match status" value="2"/>
</dbReference>
<evidence type="ECO:0000313" key="4">
    <source>
        <dbReference type="Proteomes" id="UP001549251"/>
    </source>
</evidence>
<keyword evidence="4" id="KW-1185">Reference proteome</keyword>
<dbReference type="Gene3D" id="1.10.238.10">
    <property type="entry name" value="EF-hand"/>
    <property type="match status" value="1"/>
</dbReference>
<dbReference type="InterPro" id="IPR018247">
    <property type="entry name" value="EF_Hand_1_Ca_BS"/>
</dbReference>
<dbReference type="InterPro" id="IPR011992">
    <property type="entry name" value="EF-hand-dom_pair"/>
</dbReference>
<dbReference type="EMBL" id="JBEPSD010000001">
    <property type="protein sequence ID" value="MET4569672.1"/>
    <property type="molecule type" value="Genomic_DNA"/>
</dbReference>
<comment type="caution">
    <text evidence="3">The sequence shown here is derived from an EMBL/GenBank/DDBJ whole genome shotgun (WGS) entry which is preliminary data.</text>
</comment>
<evidence type="ECO:0000313" key="3">
    <source>
        <dbReference type="EMBL" id="MET4569672.1"/>
    </source>
</evidence>
<dbReference type="InterPro" id="IPR002048">
    <property type="entry name" value="EF_hand_dom"/>
</dbReference>
<dbReference type="RefSeq" id="WP_354549493.1">
    <property type="nucleotide sequence ID" value="NZ_JBEPSD010000001.1"/>
</dbReference>
<proteinExistence type="predicted"/>
<organism evidence="3 4">
    <name type="scientific">Rhodanobacter soli</name>
    <dbReference type="NCBI Taxonomy" id="590609"/>
    <lineage>
        <taxon>Bacteria</taxon>
        <taxon>Pseudomonadati</taxon>
        <taxon>Pseudomonadota</taxon>
        <taxon>Gammaproteobacteria</taxon>
        <taxon>Lysobacterales</taxon>
        <taxon>Rhodanobacteraceae</taxon>
        <taxon>Rhodanobacter</taxon>
    </lineage>
</organism>
<protein>
    <submittedName>
        <fullName evidence="3">Ca2+-binding EF-hand superfamily protein</fullName>
    </submittedName>
</protein>
<name>A0ABV2PYG0_9GAMM</name>
<keyword evidence="1" id="KW-0732">Signal</keyword>
<feature type="chain" id="PRO_5045571319" evidence="1">
    <location>
        <begin position="19"/>
        <end position="108"/>
    </location>
</feature>
<evidence type="ECO:0000256" key="1">
    <source>
        <dbReference type="SAM" id="SignalP"/>
    </source>
</evidence>
<dbReference type="Proteomes" id="UP001549251">
    <property type="component" value="Unassembled WGS sequence"/>
</dbReference>
<feature type="signal peptide" evidence="1">
    <location>
        <begin position="1"/>
        <end position="18"/>
    </location>
</feature>
<dbReference type="Pfam" id="PF13202">
    <property type="entry name" value="EF-hand_5"/>
    <property type="match status" value="3"/>
</dbReference>